<dbReference type="EMBL" id="DVGY01000003">
    <property type="protein sequence ID" value="HIR40212.1"/>
    <property type="molecule type" value="Genomic_DNA"/>
</dbReference>
<organism evidence="2 3">
    <name type="scientific">Candidatus Egerieicola pullicola</name>
    <dbReference type="NCBI Taxonomy" id="2840775"/>
    <lineage>
        <taxon>Bacteria</taxon>
        <taxon>Bacillati</taxon>
        <taxon>Bacillota</taxon>
        <taxon>Clostridia</taxon>
        <taxon>Eubacteriales</taxon>
        <taxon>Oscillospiraceae</taxon>
        <taxon>Oscillospiraceae incertae sedis</taxon>
        <taxon>Candidatus Egerieicola</taxon>
    </lineage>
</organism>
<accession>A0A9D1AHC7</accession>
<dbReference type="AlphaFoldDB" id="A0A9D1AHC7"/>
<reference evidence="2" key="2">
    <citation type="journal article" date="2021" name="PeerJ">
        <title>Extensive microbial diversity within the chicken gut microbiome revealed by metagenomics and culture.</title>
        <authorList>
            <person name="Gilroy R."/>
            <person name="Ravi A."/>
            <person name="Getino M."/>
            <person name="Pursley I."/>
            <person name="Horton D.L."/>
            <person name="Alikhan N.F."/>
            <person name="Baker D."/>
            <person name="Gharbi K."/>
            <person name="Hall N."/>
            <person name="Watson M."/>
            <person name="Adriaenssens E.M."/>
            <person name="Foster-Nyarko E."/>
            <person name="Jarju S."/>
            <person name="Secka A."/>
            <person name="Antonio M."/>
            <person name="Oren A."/>
            <person name="Chaudhuri R.R."/>
            <person name="La Ragione R."/>
            <person name="Hildebrand F."/>
            <person name="Pallen M.J."/>
        </authorList>
    </citation>
    <scope>NUCLEOTIDE SEQUENCE</scope>
    <source>
        <strain evidence="2">CHK184-25365</strain>
    </source>
</reference>
<reference evidence="2" key="1">
    <citation type="submission" date="2020-10" db="EMBL/GenBank/DDBJ databases">
        <authorList>
            <person name="Gilroy R."/>
        </authorList>
    </citation>
    <scope>NUCLEOTIDE SEQUENCE</scope>
    <source>
        <strain evidence="2">CHK184-25365</strain>
    </source>
</reference>
<keyword evidence="1" id="KW-0812">Transmembrane</keyword>
<sequence>MDLIYGFAACLCITLLGAGAFALLVPKGSLEGTVKFALSLFLVAGFLLPFFGNAPDWDRLWDDARWERPAQDLTQLMDDVSQEVTQTMVNQQITLLLEQEGYSPQRVDSRIHTTSEGSIEITELNLWMPASEKSRGSAIRQILAQQAGLEQVTIEWG</sequence>
<name>A0A9D1AHC7_9FIRM</name>
<evidence type="ECO:0000313" key="3">
    <source>
        <dbReference type="Proteomes" id="UP000886749"/>
    </source>
</evidence>
<evidence type="ECO:0000313" key="2">
    <source>
        <dbReference type="EMBL" id="HIR40212.1"/>
    </source>
</evidence>
<feature type="transmembrane region" description="Helical" evidence="1">
    <location>
        <begin position="32"/>
        <end position="51"/>
    </location>
</feature>
<comment type="caution">
    <text evidence="2">The sequence shown here is derived from an EMBL/GenBank/DDBJ whole genome shotgun (WGS) entry which is preliminary data.</text>
</comment>
<keyword evidence="1" id="KW-1133">Transmembrane helix</keyword>
<dbReference type="Proteomes" id="UP000886749">
    <property type="component" value="Unassembled WGS sequence"/>
</dbReference>
<proteinExistence type="predicted"/>
<protein>
    <submittedName>
        <fullName evidence="2">Stage III sporulation protein AF</fullName>
    </submittedName>
</protein>
<keyword evidence="1" id="KW-0472">Membrane</keyword>
<gene>
    <name evidence="2" type="ORF">IAB36_00070</name>
</gene>
<evidence type="ECO:0000256" key="1">
    <source>
        <dbReference type="SAM" id="Phobius"/>
    </source>
</evidence>